<dbReference type="RefSeq" id="WP_008929266.1">
    <property type="nucleotide sequence ID" value="NZ_AMRJ01000015.1"/>
</dbReference>
<evidence type="ECO:0000313" key="2">
    <source>
        <dbReference type="EMBL" id="EKF74071.1"/>
    </source>
</evidence>
<evidence type="ECO:0000313" key="3">
    <source>
        <dbReference type="Proteomes" id="UP000010164"/>
    </source>
</evidence>
<dbReference type="PATRIC" id="fig|1177179.3.peg.2079"/>
<dbReference type="InterPro" id="IPR013830">
    <property type="entry name" value="SGNH_hydro"/>
</dbReference>
<dbReference type="PANTHER" id="PTHR30383:SF24">
    <property type="entry name" value="THIOESTERASE 1_PROTEASE 1_LYSOPHOSPHOLIPASE L1"/>
    <property type="match status" value="1"/>
</dbReference>
<keyword evidence="3" id="KW-1185">Reference proteome</keyword>
<feature type="domain" description="SGNH hydrolase-type esterase" evidence="1">
    <location>
        <begin position="25"/>
        <end position="182"/>
    </location>
</feature>
<evidence type="ECO:0000259" key="1">
    <source>
        <dbReference type="Pfam" id="PF13472"/>
    </source>
</evidence>
<protein>
    <submittedName>
        <fullName evidence="2">Acyl-CoA thioesterase</fullName>
    </submittedName>
</protein>
<dbReference type="Proteomes" id="UP000010164">
    <property type="component" value="Unassembled WGS sequence"/>
</dbReference>
<dbReference type="PANTHER" id="PTHR30383">
    <property type="entry name" value="THIOESTERASE 1/PROTEASE 1/LYSOPHOSPHOLIPASE L1"/>
    <property type="match status" value="1"/>
</dbReference>
<sequence length="206" mass="22128">MRLRLIIAIVMLLPVAAFAKGVLIMGDSISAAYGIDEKQGWVALLRDHLSDQCSGIRVINASVSGETTAGGRQRLPALLNQYQPELVVIELGGNDGLRGLSPMAMADNLRAMVEASRQAGAVPVLLGMKIPPNYGQQYTRLFEQQFRDLGNSLQVPLMPFFLEGVVSQGQLQQDGIHPTAAAQPRLLANALTVMDKPLAPLCRGGQ</sequence>
<gene>
    <name evidence="2" type="ORF">A11A3_10446</name>
</gene>
<proteinExistence type="predicted"/>
<accession>L0WAT1</accession>
<dbReference type="InterPro" id="IPR051532">
    <property type="entry name" value="Ester_Hydrolysis_Enzymes"/>
</dbReference>
<dbReference type="Pfam" id="PF13472">
    <property type="entry name" value="Lipase_GDSL_2"/>
    <property type="match status" value="1"/>
</dbReference>
<dbReference type="STRING" id="1177179.A11A3_10446"/>
<dbReference type="AlphaFoldDB" id="L0WAT1"/>
<dbReference type="eggNOG" id="COG2755">
    <property type="taxonomic scope" value="Bacteria"/>
</dbReference>
<dbReference type="OrthoDB" id="9786188at2"/>
<dbReference type="GO" id="GO:0004622">
    <property type="term" value="F:phosphatidylcholine lysophospholipase activity"/>
    <property type="evidence" value="ECO:0007669"/>
    <property type="project" value="TreeGrafter"/>
</dbReference>
<organism evidence="2 3">
    <name type="scientific">Alcanivorax hongdengensis A-11-3</name>
    <dbReference type="NCBI Taxonomy" id="1177179"/>
    <lineage>
        <taxon>Bacteria</taxon>
        <taxon>Pseudomonadati</taxon>
        <taxon>Pseudomonadota</taxon>
        <taxon>Gammaproteobacteria</taxon>
        <taxon>Oceanospirillales</taxon>
        <taxon>Alcanivoracaceae</taxon>
        <taxon>Alcanivorax</taxon>
    </lineage>
</organism>
<dbReference type="EMBL" id="AMRJ01000015">
    <property type="protein sequence ID" value="EKF74071.1"/>
    <property type="molecule type" value="Genomic_DNA"/>
</dbReference>
<reference evidence="2 3" key="1">
    <citation type="journal article" date="2012" name="J. Bacteriol.">
        <title>Genome Sequence of the Alkane-Degrading Bacterium Alcanivorax hongdengensis Type Strain A-11-3.</title>
        <authorList>
            <person name="Lai Q."/>
            <person name="Shao Z."/>
        </authorList>
    </citation>
    <scope>NUCLEOTIDE SEQUENCE [LARGE SCALE GENOMIC DNA]</scope>
    <source>
        <strain evidence="2 3">A-11-3</strain>
    </source>
</reference>
<dbReference type="InterPro" id="IPR036514">
    <property type="entry name" value="SGNH_hydro_sf"/>
</dbReference>
<dbReference type="SUPFAM" id="SSF52266">
    <property type="entry name" value="SGNH hydrolase"/>
    <property type="match status" value="1"/>
</dbReference>
<dbReference type="CDD" id="cd01822">
    <property type="entry name" value="Lysophospholipase_L1_like"/>
    <property type="match status" value="1"/>
</dbReference>
<dbReference type="Gene3D" id="3.40.50.1110">
    <property type="entry name" value="SGNH hydrolase"/>
    <property type="match status" value="1"/>
</dbReference>
<comment type="caution">
    <text evidence="2">The sequence shown here is derived from an EMBL/GenBank/DDBJ whole genome shotgun (WGS) entry which is preliminary data.</text>
</comment>
<name>L0WAT1_9GAMM</name>